<feature type="domain" description="Alanine racemase C-terminal" evidence="10">
    <location>
        <begin position="231"/>
        <end position="361"/>
    </location>
</feature>
<sequence length="366" mass="40557">MSILTRPILEINLDNLTENYLTLQKISGKATAAAVVKDDAYGLDAAKVAGILYRRAKCRHFFVAHAVEGRAVREAAPDAQIYVLQGIGEDSLADFEAAKLIPVISDREQLAFWKEHRISGIKPAVNIETGLNRLGFREYELSEMPDADKKEFSLVMSHLACGDAQGHFMNQHQLDMFQFLRETYFPKLPASLSASDGTFLGADYLFDMVRLGAAVYGINTAPYRENQMKNVVTVKAPVLQIADLPKGDFVGYSATYRANANRKIAIVSIGYGDGIPRSLSNVGKVFFNLCDKLHEARILGRVSMDNIICDVTDISNLQAGDMAHLIADFYTLDDMGRDAGTIGYEIVSRIGKNPRFIRRYIGDDED</sequence>
<feature type="active site" description="Proton acceptor; specific for L-alanine" evidence="7">
    <location>
        <position position="252"/>
    </location>
</feature>
<evidence type="ECO:0000256" key="2">
    <source>
        <dbReference type="ARBA" id="ARBA00001933"/>
    </source>
</evidence>
<dbReference type="PRINTS" id="PR00992">
    <property type="entry name" value="ALARACEMASE"/>
</dbReference>
<dbReference type="GO" id="GO:0005829">
    <property type="term" value="C:cytosol"/>
    <property type="evidence" value="ECO:0007669"/>
    <property type="project" value="TreeGrafter"/>
</dbReference>
<dbReference type="Gene3D" id="3.20.20.10">
    <property type="entry name" value="Alanine racemase"/>
    <property type="match status" value="1"/>
</dbReference>
<dbReference type="AlphaFoldDB" id="A0A9D1M518"/>
<dbReference type="EMBL" id="DVNC01000049">
    <property type="protein sequence ID" value="HIU53789.1"/>
    <property type="molecule type" value="Genomic_DNA"/>
</dbReference>
<feature type="binding site" evidence="7 9">
    <location>
        <position position="304"/>
    </location>
    <ligand>
        <name>substrate</name>
    </ligand>
</feature>
<dbReference type="SUPFAM" id="SSF51419">
    <property type="entry name" value="PLP-binding barrel"/>
    <property type="match status" value="1"/>
</dbReference>
<dbReference type="Gene3D" id="2.40.37.10">
    <property type="entry name" value="Lyase, Ornithine Decarboxylase, Chain A, domain 1"/>
    <property type="match status" value="1"/>
</dbReference>
<dbReference type="InterPro" id="IPR001608">
    <property type="entry name" value="Ala_racemase_N"/>
</dbReference>
<reference evidence="11" key="1">
    <citation type="submission" date="2020-10" db="EMBL/GenBank/DDBJ databases">
        <authorList>
            <person name="Gilroy R."/>
        </authorList>
    </citation>
    <scope>NUCLEOTIDE SEQUENCE</scope>
    <source>
        <strain evidence="11">ChiW3-316</strain>
    </source>
</reference>
<comment type="cofactor">
    <cofactor evidence="2 7 8">
        <name>pyridoxal 5'-phosphate</name>
        <dbReference type="ChEBI" id="CHEBI:597326"/>
    </cofactor>
</comment>
<evidence type="ECO:0000259" key="10">
    <source>
        <dbReference type="SMART" id="SM01005"/>
    </source>
</evidence>
<evidence type="ECO:0000256" key="1">
    <source>
        <dbReference type="ARBA" id="ARBA00000316"/>
    </source>
</evidence>
<evidence type="ECO:0000256" key="7">
    <source>
        <dbReference type="HAMAP-Rule" id="MF_01201"/>
    </source>
</evidence>
<keyword evidence="5 7" id="KW-0663">Pyridoxal phosphate</keyword>
<dbReference type="SMART" id="SM01005">
    <property type="entry name" value="Ala_racemase_C"/>
    <property type="match status" value="1"/>
</dbReference>
<dbReference type="Pfam" id="PF01168">
    <property type="entry name" value="Ala_racemase_N"/>
    <property type="match status" value="1"/>
</dbReference>
<keyword evidence="6 7" id="KW-0413">Isomerase</keyword>
<protein>
    <recommendedName>
        <fullName evidence="4 7">Alanine racemase</fullName>
        <ecNumber evidence="4 7">5.1.1.1</ecNumber>
    </recommendedName>
</protein>
<feature type="active site" description="Proton acceptor; specific for D-alanine" evidence="7">
    <location>
        <position position="37"/>
    </location>
</feature>
<dbReference type="GO" id="GO:0008784">
    <property type="term" value="F:alanine racemase activity"/>
    <property type="evidence" value="ECO:0007669"/>
    <property type="project" value="UniProtKB-UniRule"/>
</dbReference>
<dbReference type="InterPro" id="IPR009006">
    <property type="entry name" value="Ala_racemase/Decarboxylase_C"/>
</dbReference>
<comment type="function">
    <text evidence="7">Catalyzes the interconversion of L-alanine and D-alanine. May also act on other amino acids.</text>
</comment>
<dbReference type="InterPro" id="IPR029066">
    <property type="entry name" value="PLP-binding_barrel"/>
</dbReference>
<comment type="caution">
    <text evidence="11">The sequence shown here is derived from an EMBL/GenBank/DDBJ whole genome shotgun (WGS) entry which is preliminary data.</text>
</comment>
<comment type="pathway">
    <text evidence="7">Amino-acid biosynthesis; D-alanine biosynthesis; D-alanine from L-alanine: step 1/1.</text>
</comment>
<dbReference type="Pfam" id="PF00842">
    <property type="entry name" value="Ala_racemase_C"/>
    <property type="match status" value="1"/>
</dbReference>
<evidence type="ECO:0000256" key="9">
    <source>
        <dbReference type="PIRSR" id="PIRSR600821-52"/>
    </source>
</evidence>
<dbReference type="CDD" id="cd00430">
    <property type="entry name" value="PLPDE_III_AR"/>
    <property type="match status" value="1"/>
</dbReference>
<dbReference type="InterPro" id="IPR011079">
    <property type="entry name" value="Ala_racemase_C"/>
</dbReference>
<comment type="similarity">
    <text evidence="3 7">Belongs to the alanine racemase family.</text>
</comment>
<feature type="binding site" evidence="7 9">
    <location>
        <position position="133"/>
    </location>
    <ligand>
        <name>substrate</name>
    </ligand>
</feature>
<feature type="modified residue" description="N6-(pyridoxal phosphate)lysine" evidence="7 8">
    <location>
        <position position="37"/>
    </location>
</feature>
<dbReference type="PANTHER" id="PTHR30511">
    <property type="entry name" value="ALANINE RACEMASE"/>
    <property type="match status" value="1"/>
</dbReference>
<evidence type="ECO:0000256" key="4">
    <source>
        <dbReference type="ARBA" id="ARBA00013089"/>
    </source>
</evidence>
<dbReference type="InterPro" id="IPR020622">
    <property type="entry name" value="Ala_racemase_pyridoxalP-BS"/>
</dbReference>
<dbReference type="Proteomes" id="UP000824107">
    <property type="component" value="Unassembled WGS sequence"/>
</dbReference>
<comment type="catalytic activity">
    <reaction evidence="1 7">
        <text>L-alanine = D-alanine</text>
        <dbReference type="Rhea" id="RHEA:20249"/>
        <dbReference type="ChEBI" id="CHEBI:57416"/>
        <dbReference type="ChEBI" id="CHEBI:57972"/>
        <dbReference type="EC" id="5.1.1.1"/>
    </reaction>
</comment>
<evidence type="ECO:0000313" key="12">
    <source>
        <dbReference type="Proteomes" id="UP000824107"/>
    </source>
</evidence>
<dbReference type="InterPro" id="IPR000821">
    <property type="entry name" value="Ala_racemase"/>
</dbReference>
<accession>A0A9D1M518</accession>
<dbReference type="EC" id="5.1.1.1" evidence="4 7"/>
<organism evidence="11 12">
    <name type="scientific">Candidatus Scatocola faecipullorum</name>
    <dbReference type="NCBI Taxonomy" id="2840917"/>
    <lineage>
        <taxon>Bacteria</taxon>
        <taxon>Pseudomonadati</taxon>
        <taxon>Pseudomonadota</taxon>
        <taxon>Alphaproteobacteria</taxon>
        <taxon>Rhodospirillales</taxon>
        <taxon>Rhodospirillaceae</taxon>
        <taxon>Rhodospirillaceae incertae sedis</taxon>
        <taxon>Candidatus Scatocola</taxon>
    </lineage>
</organism>
<dbReference type="HAMAP" id="MF_01201">
    <property type="entry name" value="Ala_racemase"/>
    <property type="match status" value="1"/>
</dbReference>
<dbReference type="GO" id="GO:0030632">
    <property type="term" value="P:D-alanine biosynthetic process"/>
    <property type="evidence" value="ECO:0007669"/>
    <property type="project" value="UniProtKB-UniRule"/>
</dbReference>
<evidence type="ECO:0000256" key="8">
    <source>
        <dbReference type="PIRSR" id="PIRSR600821-50"/>
    </source>
</evidence>
<proteinExistence type="inferred from homology"/>
<evidence type="ECO:0000256" key="6">
    <source>
        <dbReference type="ARBA" id="ARBA00023235"/>
    </source>
</evidence>
<evidence type="ECO:0000256" key="3">
    <source>
        <dbReference type="ARBA" id="ARBA00007880"/>
    </source>
</evidence>
<reference evidence="11" key="2">
    <citation type="journal article" date="2021" name="PeerJ">
        <title>Extensive microbial diversity within the chicken gut microbiome revealed by metagenomics and culture.</title>
        <authorList>
            <person name="Gilroy R."/>
            <person name="Ravi A."/>
            <person name="Getino M."/>
            <person name="Pursley I."/>
            <person name="Horton D.L."/>
            <person name="Alikhan N.F."/>
            <person name="Baker D."/>
            <person name="Gharbi K."/>
            <person name="Hall N."/>
            <person name="Watson M."/>
            <person name="Adriaenssens E.M."/>
            <person name="Foster-Nyarko E."/>
            <person name="Jarju S."/>
            <person name="Secka A."/>
            <person name="Antonio M."/>
            <person name="Oren A."/>
            <person name="Chaudhuri R.R."/>
            <person name="La Ragione R."/>
            <person name="Hildebrand F."/>
            <person name="Pallen M.J."/>
        </authorList>
    </citation>
    <scope>NUCLEOTIDE SEQUENCE</scope>
    <source>
        <strain evidence="11">ChiW3-316</strain>
    </source>
</reference>
<dbReference type="NCBIfam" id="TIGR00492">
    <property type="entry name" value="alr"/>
    <property type="match status" value="1"/>
</dbReference>
<dbReference type="PROSITE" id="PS00395">
    <property type="entry name" value="ALANINE_RACEMASE"/>
    <property type="match status" value="1"/>
</dbReference>
<dbReference type="PANTHER" id="PTHR30511:SF0">
    <property type="entry name" value="ALANINE RACEMASE, CATABOLIC-RELATED"/>
    <property type="match status" value="1"/>
</dbReference>
<name>A0A9D1M518_9PROT</name>
<gene>
    <name evidence="11" type="primary">alr</name>
    <name evidence="11" type="ORF">IAD20_06880</name>
</gene>
<dbReference type="SUPFAM" id="SSF50621">
    <property type="entry name" value="Alanine racemase C-terminal domain-like"/>
    <property type="match status" value="1"/>
</dbReference>
<evidence type="ECO:0000313" key="11">
    <source>
        <dbReference type="EMBL" id="HIU53789.1"/>
    </source>
</evidence>
<evidence type="ECO:0000256" key="5">
    <source>
        <dbReference type="ARBA" id="ARBA00022898"/>
    </source>
</evidence>
<dbReference type="GO" id="GO:0030170">
    <property type="term" value="F:pyridoxal phosphate binding"/>
    <property type="evidence" value="ECO:0007669"/>
    <property type="project" value="UniProtKB-UniRule"/>
</dbReference>